<dbReference type="SUPFAM" id="SSF56300">
    <property type="entry name" value="Metallo-dependent phosphatases"/>
    <property type="match status" value="1"/>
</dbReference>
<accession>A0A3R9PXP7</accession>
<dbReference type="PANTHER" id="PTHR46546">
    <property type="entry name" value="SHEWANELLA-LIKE PROTEIN PHOSPHATASE 1"/>
    <property type="match status" value="1"/>
</dbReference>
<dbReference type="PANTHER" id="PTHR46546:SF4">
    <property type="entry name" value="SHEWANELLA-LIKE PROTEIN PHOSPHATASE 1"/>
    <property type="match status" value="1"/>
</dbReference>
<dbReference type="Pfam" id="PF00149">
    <property type="entry name" value="Metallophos"/>
    <property type="match status" value="1"/>
</dbReference>
<organism evidence="2 3">
    <name type="scientific">Hymenobacter rigui</name>
    <dbReference type="NCBI Taxonomy" id="334424"/>
    <lineage>
        <taxon>Bacteria</taxon>
        <taxon>Pseudomonadati</taxon>
        <taxon>Bacteroidota</taxon>
        <taxon>Cytophagia</taxon>
        <taxon>Cytophagales</taxon>
        <taxon>Hymenobacteraceae</taxon>
        <taxon>Hymenobacter</taxon>
    </lineage>
</organism>
<dbReference type="AlphaFoldDB" id="A0A3R9PXP7"/>
<dbReference type="InterPro" id="IPR029052">
    <property type="entry name" value="Metallo-depent_PP-like"/>
</dbReference>
<evidence type="ECO:0000313" key="3">
    <source>
        <dbReference type="Proteomes" id="UP000273500"/>
    </source>
</evidence>
<dbReference type="InterPro" id="IPR004843">
    <property type="entry name" value="Calcineurin-like_PHP"/>
</dbReference>
<dbReference type="GO" id="GO:0016787">
    <property type="term" value="F:hydrolase activity"/>
    <property type="evidence" value="ECO:0007669"/>
    <property type="project" value="InterPro"/>
</dbReference>
<evidence type="ECO:0000313" key="2">
    <source>
        <dbReference type="EMBL" id="RSK48459.1"/>
    </source>
</evidence>
<name>A0A3R9PXP7_9BACT</name>
<evidence type="ECO:0000259" key="1">
    <source>
        <dbReference type="Pfam" id="PF00149"/>
    </source>
</evidence>
<dbReference type="Proteomes" id="UP000273500">
    <property type="component" value="Unassembled WGS sequence"/>
</dbReference>
<dbReference type="Gene3D" id="3.60.21.10">
    <property type="match status" value="1"/>
</dbReference>
<proteinExistence type="predicted"/>
<sequence length="354" mass="39427">MKGPNSDKSGFSADGPWISYAGTQGVLRQIEPHATGYRLHQDTLPAIAGQRIRCYVPEAGQVFSVLLRAAAQPEPATYPLPEKMLVLSDIEGNFAGFEALLWGSGVVDKELRWAFGQGHLVLLGDFFDRGVNVTECLWLIYKLEAEAAAAGGKVHFILGNHERMNLTGHFKYVRRKYRINADTLQWPYEQWYGPQTVLGQWLRTKNVVEKVGNSLLVHGGLSPEVAAQHLSLEQLNAIARAYLQKPATDTTLTRQERLVNRPPLSPDWYRGIAQREVPEATLEQMLRQYGASRLIIGHTPVSEITAMYGGRVLAIDLPHQERTDAQEPLQALWLEGGKLEAVDSQGRRMPVASN</sequence>
<feature type="domain" description="Calcineurin-like phosphoesterase" evidence="1">
    <location>
        <begin position="84"/>
        <end position="301"/>
    </location>
</feature>
<protein>
    <submittedName>
        <fullName evidence="2">Metallophosphoesterase</fullName>
    </submittedName>
</protein>
<dbReference type="EMBL" id="RWIT01000005">
    <property type="protein sequence ID" value="RSK48459.1"/>
    <property type="molecule type" value="Genomic_DNA"/>
</dbReference>
<gene>
    <name evidence="2" type="ORF">EI291_12135</name>
</gene>
<dbReference type="OrthoDB" id="7550081at2"/>
<keyword evidence="3" id="KW-1185">Reference proteome</keyword>
<dbReference type="RefSeq" id="WP_148103405.1">
    <property type="nucleotide sequence ID" value="NZ_RWIT01000005.1"/>
</dbReference>
<reference evidence="2 3" key="1">
    <citation type="submission" date="2018-12" db="EMBL/GenBank/DDBJ databases">
        <authorList>
            <person name="Feng G."/>
            <person name="Zhu H."/>
        </authorList>
    </citation>
    <scope>NUCLEOTIDE SEQUENCE [LARGE SCALE GENOMIC DNA]</scope>
    <source>
        <strain evidence="2 3">KCTC 12533</strain>
    </source>
</reference>
<comment type="caution">
    <text evidence="2">The sequence shown here is derived from an EMBL/GenBank/DDBJ whole genome shotgun (WGS) entry which is preliminary data.</text>
</comment>